<dbReference type="InterPro" id="IPR003439">
    <property type="entry name" value="ABC_transporter-like_ATP-bd"/>
</dbReference>
<keyword evidence="2 7" id="KW-1003">Cell membrane</keyword>
<keyword evidence="6 7" id="KW-0472">Membrane</keyword>
<dbReference type="InterPro" id="IPR013611">
    <property type="entry name" value="Transp-assoc_OB_typ2"/>
</dbReference>
<keyword evidence="1 7" id="KW-0813">Transport</keyword>
<dbReference type="GO" id="GO:0015417">
    <property type="term" value="F:ABC-type polyamine transporter activity"/>
    <property type="evidence" value="ECO:0007669"/>
    <property type="project" value="UniProtKB-EC"/>
</dbReference>
<keyword evidence="5 7" id="KW-1278">Translocase</keyword>
<sequence>MAHIRFNNVVKRFGDVTVIPGFSATVADGEFLTLLGPSGCGKTTMLRILAGFEKVTDGEVWLGDTLVSSPSVHVPPEKRNIGMVFQSYAVWPHMNVFDNVAYPLRIRGVPRQEMRERVLRALEIVHLQGLENRMPSQLSGGQQQRVALARAIVAEPKMLLLDEPLSNLDAKLREAMRFELKEIQRRLGITVVYVTHDQAEAMAMSDRIIVMNKGVIEQVAPPAEIYDRPKSRFVADFVGLVNFLEATVESADGTIRIGDDLVLKVQLPEGSHQRVLAAVRPEHVRISREGSGVGTVKGTVKRRYYLGDQIDYFVETSGGEVRVTGNPLEDQFNEGDTVVLHIGHAFAFPL</sequence>
<dbReference type="InterPro" id="IPR012340">
    <property type="entry name" value="NA-bd_OB-fold"/>
</dbReference>
<dbReference type="PANTHER" id="PTHR43875">
    <property type="entry name" value="MALTODEXTRIN IMPORT ATP-BINDING PROTEIN MSMX"/>
    <property type="match status" value="1"/>
</dbReference>
<dbReference type="GO" id="GO:0016887">
    <property type="term" value="F:ATP hydrolysis activity"/>
    <property type="evidence" value="ECO:0007669"/>
    <property type="project" value="InterPro"/>
</dbReference>
<evidence type="ECO:0000256" key="6">
    <source>
        <dbReference type="ARBA" id="ARBA00023136"/>
    </source>
</evidence>
<keyword evidence="3 7" id="KW-0547">Nucleotide-binding</keyword>
<dbReference type="FunFam" id="3.40.50.300:FF:000042">
    <property type="entry name" value="Maltose/maltodextrin ABC transporter, ATP-binding protein"/>
    <property type="match status" value="1"/>
</dbReference>
<dbReference type="EC" id="7.6.2.11" evidence="7"/>
<dbReference type="AlphaFoldDB" id="A0A953I011"/>
<dbReference type="Gene3D" id="2.40.50.140">
    <property type="entry name" value="Nucleic acid-binding proteins"/>
    <property type="match status" value="1"/>
</dbReference>
<dbReference type="EMBL" id="PIUK01000043">
    <property type="protein sequence ID" value="MBY6275837.1"/>
    <property type="molecule type" value="Genomic_DNA"/>
</dbReference>
<dbReference type="InterPro" id="IPR005893">
    <property type="entry name" value="PotA-like"/>
</dbReference>
<dbReference type="Gene3D" id="2.40.50.100">
    <property type="match status" value="1"/>
</dbReference>
<evidence type="ECO:0000256" key="2">
    <source>
        <dbReference type="ARBA" id="ARBA00022475"/>
    </source>
</evidence>
<organism evidence="9 10">
    <name type="scientific">Symbiobacterium thermophilum</name>
    <dbReference type="NCBI Taxonomy" id="2734"/>
    <lineage>
        <taxon>Bacteria</taxon>
        <taxon>Bacillati</taxon>
        <taxon>Bacillota</taxon>
        <taxon>Clostridia</taxon>
        <taxon>Eubacteriales</taxon>
        <taxon>Symbiobacteriaceae</taxon>
        <taxon>Symbiobacterium</taxon>
    </lineage>
</organism>
<evidence type="ECO:0000313" key="10">
    <source>
        <dbReference type="Proteomes" id="UP000732377"/>
    </source>
</evidence>
<keyword evidence="4 7" id="KW-0067">ATP-binding</keyword>
<accession>A0A953I011</accession>
<name>A0A953I011_SYMTR</name>
<evidence type="ECO:0000256" key="7">
    <source>
        <dbReference type="RuleBase" id="RU364083"/>
    </source>
</evidence>
<dbReference type="PROSITE" id="PS50893">
    <property type="entry name" value="ABC_TRANSPORTER_2"/>
    <property type="match status" value="1"/>
</dbReference>
<dbReference type="InterPro" id="IPR003593">
    <property type="entry name" value="AAA+_ATPase"/>
</dbReference>
<dbReference type="Proteomes" id="UP000732377">
    <property type="component" value="Unassembled WGS sequence"/>
</dbReference>
<dbReference type="Pfam" id="PF00005">
    <property type="entry name" value="ABC_tran"/>
    <property type="match status" value="1"/>
</dbReference>
<comment type="function">
    <text evidence="7">Part of the ABC transporter complex PotABCD involved in spermidine/putrescine import. Responsible for energy coupling to the transport system.</text>
</comment>
<dbReference type="NCBIfam" id="TIGR01187">
    <property type="entry name" value="potA"/>
    <property type="match status" value="1"/>
</dbReference>
<dbReference type="SMART" id="SM00382">
    <property type="entry name" value="AAA"/>
    <property type="match status" value="1"/>
</dbReference>
<evidence type="ECO:0000313" key="9">
    <source>
        <dbReference type="EMBL" id="MBY6275837.1"/>
    </source>
</evidence>
<evidence type="ECO:0000256" key="3">
    <source>
        <dbReference type="ARBA" id="ARBA00022741"/>
    </source>
</evidence>
<dbReference type="SUPFAM" id="SSF52540">
    <property type="entry name" value="P-loop containing nucleoside triphosphate hydrolases"/>
    <property type="match status" value="1"/>
</dbReference>
<dbReference type="PROSITE" id="PS00211">
    <property type="entry name" value="ABC_TRANSPORTER_1"/>
    <property type="match status" value="1"/>
</dbReference>
<comment type="similarity">
    <text evidence="7">Belongs to the ABC transporter superfamily. Spermidine/putrescine importer (TC 3.A.1.11.1) family.</text>
</comment>
<evidence type="ECO:0000259" key="8">
    <source>
        <dbReference type="PROSITE" id="PS50893"/>
    </source>
</evidence>
<dbReference type="InterPro" id="IPR027417">
    <property type="entry name" value="P-loop_NTPase"/>
</dbReference>
<comment type="subunit">
    <text evidence="7">The complex is composed of two ATP-binding proteins (PotA), two transmembrane proteins (PotB and PotC) and a solute-binding protein (PotD).</text>
</comment>
<comment type="caution">
    <text evidence="9">The sequence shown here is derived from an EMBL/GenBank/DDBJ whole genome shotgun (WGS) entry which is preliminary data.</text>
</comment>
<comment type="catalytic activity">
    <reaction evidence="7">
        <text>ATP + H2O + polyamine-[polyamine-binding protein]Side 1 = ADP + phosphate + polyamineSide 2 + [polyamine-binding protein]Side 1.</text>
        <dbReference type="EC" id="7.6.2.11"/>
    </reaction>
</comment>
<dbReference type="Gene3D" id="3.40.50.300">
    <property type="entry name" value="P-loop containing nucleotide triphosphate hydrolases"/>
    <property type="match status" value="1"/>
</dbReference>
<evidence type="ECO:0000256" key="4">
    <source>
        <dbReference type="ARBA" id="ARBA00022840"/>
    </source>
</evidence>
<dbReference type="InterPro" id="IPR008995">
    <property type="entry name" value="Mo/tungstate-bd_C_term_dom"/>
</dbReference>
<evidence type="ECO:0000256" key="1">
    <source>
        <dbReference type="ARBA" id="ARBA00022448"/>
    </source>
</evidence>
<dbReference type="GO" id="GO:0005524">
    <property type="term" value="F:ATP binding"/>
    <property type="evidence" value="ECO:0007669"/>
    <property type="project" value="UniProtKB-KW"/>
</dbReference>
<dbReference type="InterPro" id="IPR047641">
    <property type="entry name" value="ABC_transpr_MalK/UgpC-like"/>
</dbReference>
<dbReference type="SUPFAM" id="SSF50331">
    <property type="entry name" value="MOP-like"/>
    <property type="match status" value="1"/>
</dbReference>
<dbReference type="OMA" id="WEIVANW"/>
<evidence type="ECO:0000256" key="5">
    <source>
        <dbReference type="ARBA" id="ARBA00022967"/>
    </source>
</evidence>
<reference evidence="9" key="1">
    <citation type="submission" date="2017-11" db="EMBL/GenBank/DDBJ databases">
        <title>Three new genomes from thermophilic consortium.</title>
        <authorList>
            <person name="Quaggio R."/>
            <person name="Amgarten D."/>
            <person name="Setubal J.C."/>
        </authorList>
    </citation>
    <scope>NUCLEOTIDE SEQUENCE</scope>
    <source>
        <strain evidence="9">ZCTH01-B2</strain>
    </source>
</reference>
<feature type="domain" description="ABC transporter" evidence="8">
    <location>
        <begin position="4"/>
        <end position="238"/>
    </location>
</feature>
<dbReference type="Pfam" id="PF08402">
    <property type="entry name" value="TOBE_2"/>
    <property type="match status" value="1"/>
</dbReference>
<protein>
    <recommendedName>
        <fullName evidence="7">Spermidine/putrescine import ATP-binding protein PotA</fullName>
        <ecNumber evidence="7">7.6.2.11</ecNumber>
    </recommendedName>
</protein>
<dbReference type="PANTHER" id="PTHR43875:SF15">
    <property type="entry name" value="TREHALOSE IMPORT ATP-BINDING PROTEIN SUGC"/>
    <property type="match status" value="1"/>
</dbReference>
<dbReference type="GO" id="GO:0055052">
    <property type="term" value="C:ATP-binding cassette (ABC) transporter complex, substrate-binding subunit-containing"/>
    <property type="evidence" value="ECO:0007669"/>
    <property type="project" value="TreeGrafter"/>
</dbReference>
<gene>
    <name evidence="7" type="primary">potA</name>
    <name evidence="9" type="ORF">CWE10_06370</name>
</gene>
<proteinExistence type="inferred from homology"/>
<dbReference type="InterPro" id="IPR017871">
    <property type="entry name" value="ABC_transporter-like_CS"/>
</dbReference>